<dbReference type="GO" id="GO:0032543">
    <property type="term" value="P:mitochondrial translation"/>
    <property type="evidence" value="ECO:0007669"/>
    <property type="project" value="UniProtKB-ARBA"/>
</dbReference>
<name>A0A1G4JH48_9SACH</name>
<keyword evidence="5" id="KW-0175">Coiled coil</keyword>
<dbReference type="Gene3D" id="3.30.70.1660">
    <property type="match status" value="1"/>
</dbReference>
<dbReference type="Pfam" id="PF00472">
    <property type="entry name" value="RF-1"/>
    <property type="match status" value="1"/>
</dbReference>
<dbReference type="Proteomes" id="UP000191144">
    <property type="component" value="Chromosome E"/>
</dbReference>
<evidence type="ECO:0000256" key="1">
    <source>
        <dbReference type="ARBA" id="ARBA00010835"/>
    </source>
</evidence>
<dbReference type="InterPro" id="IPR005139">
    <property type="entry name" value="PCRF"/>
</dbReference>
<proteinExistence type="inferred from homology"/>
<reference evidence="8" key="1">
    <citation type="submission" date="2016-03" db="EMBL/GenBank/DDBJ databases">
        <authorList>
            <person name="Devillers Hugo."/>
        </authorList>
    </citation>
    <scope>NUCLEOTIDE SEQUENCE [LARGE SCALE GENOMIC DNA]</scope>
</reference>
<dbReference type="SUPFAM" id="SSF75620">
    <property type="entry name" value="Release factor"/>
    <property type="match status" value="1"/>
</dbReference>
<dbReference type="InterPro" id="IPR050057">
    <property type="entry name" value="Prokaryotic/Mito_RF"/>
</dbReference>
<evidence type="ECO:0000313" key="7">
    <source>
        <dbReference type="EMBL" id="SCU89620.1"/>
    </source>
</evidence>
<dbReference type="AlphaFoldDB" id="A0A1G4JH48"/>
<feature type="coiled-coil region" evidence="5">
    <location>
        <begin position="41"/>
        <end position="68"/>
    </location>
</feature>
<dbReference type="PANTHER" id="PTHR43804">
    <property type="entry name" value="LD18447P"/>
    <property type="match status" value="1"/>
</dbReference>
<dbReference type="Pfam" id="PF03462">
    <property type="entry name" value="PCRF"/>
    <property type="match status" value="1"/>
</dbReference>
<gene>
    <name evidence="7" type="ORF">LAME_0E04610G</name>
</gene>
<dbReference type="Gene3D" id="6.10.140.1950">
    <property type="match status" value="1"/>
</dbReference>
<keyword evidence="8" id="KW-1185">Reference proteome</keyword>
<evidence type="ECO:0000256" key="3">
    <source>
        <dbReference type="ARBA" id="ARBA00022917"/>
    </source>
</evidence>
<evidence type="ECO:0000256" key="5">
    <source>
        <dbReference type="SAM" id="Coils"/>
    </source>
</evidence>
<sequence length="409" mass="46685">MLLSRLQTNLVGSLRARRLLLPKTCLRFQTTAGSDELHELHPLLLERAKKYAEELESLEQKMAQGTMNFDVEREKHFSRLSAVVDSFRRYSSEISTFRELQAMVDEDPTLREEAEQEIQDIKPNLVKTSSALLAQLLPPHPFADRPCILEIRPGVGGLEAMIFAQDLLTMYINYAQNKRWKHHLISHNENESGSGIVDAILSIDEPGAYDILRFEAGVHRVQRIPATETKGRTHTSTAAVIVLPQMAEDTEKEADSYERSFKPDEIRIDVMRARGKGGQHVNTTDSAVRLTHYPSGIVINMQNERSQHKNKAKAFAILRARLAEMEQKEKEQKARDVRKGQVSTIDRSDKVRTYNFPQNRVTDHRCGFNLHDMEGIMAGERLDDVVEAMRIFDSDMRAKELLKEVESHS</sequence>
<organism evidence="7 8">
    <name type="scientific">Lachancea meyersii CBS 8951</name>
    <dbReference type="NCBI Taxonomy" id="1266667"/>
    <lineage>
        <taxon>Eukaryota</taxon>
        <taxon>Fungi</taxon>
        <taxon>Dikarya</taxon>
        <taxon>Ascomycota</taxon>
        <taxon>Saccharomycotina</taxon>
        <taxon>Saccharomycetes</taxon>
        <taxon>Saccharomycetales</taxon>
        <taxon>Saccharomycetaceae</taxon>
        <taxon>Lachancea</taxon>
    </lineage>
</organism>
<dbReference type="GO" id="GO:0005739">
    <property type="term" value="C:mitochondrion"/>
    <property type="evidence" value="ECO:0007669"/>
    <property type="project" value="UniProtKB-ARBA"/>
</dbReference>
<keyword evidence="2" id="KW-0488">Methylation</keyword>
<dbReference type="InterPro" id="IPR000352">
    <property type="entry name" value="Pep_chain_release_fac_I"/>
</dbReference>
<dbReference type="PROSITE" id="PS00745">
    <property type="entry name" value="RF_PROK_I"/>
    <property type="match status" value="1"/>
</dbReference>
<protein>
    <recommendedName>
        <fullName evidence="4">Peptide chain release factor 1, mitochondrial</fullName>
    </recommendedName>
</protein>
<dbReference type="OrthoDB" id="2019491at2759"/>
<accession>A0A1G4JH48</accession>
<evidence type="ECO:0000256" key="4">
    <source>
        <dbReference type="ARBA" id="ARBA00067174"/>
    </source>
</evidence>
<comment type="similarity">
    <text evidence="1">Belongs to the prokaryotic/mitochondrial release factor family.</text>
</comment>
<dbReference type="GO" id="GO:0003747">
    <property type="term" value="F:translation release factor activity"/>
    <property type="evidence" value="ECO:0007669"/>
    <property type="project" value="InterPro"/>
</dbReference>
<dbReference type="FunFam" id="3.30.160.20:FF:000004">
    <property type="entry name" value="Peptide chain release factor 1"/>
    <property type="match status" value="1"/>
</dbReference>
<keyword evidence="3" id="KW-0648">Protein biosynthesis</keyword>
<dbReference type="EMBL" id="LT598481">
    <property type="protein sequence ID" value="SCU89620.1"/>
    <property type="molecule type" value="Genomic_DNA"/>
</dbReference>
<feature type="domain" description="Prokaryotic-type class I peptide chain release factors" evidence="6">
    <location>
        <begin position="272"/>
        <end position="288"/>
    </location>
</feature>
<evidence type="ECO:0000259" key="6">
    <source>
        <dbReference type="PROSITE" id="PS00745"/>
    </source>
</evidence>
<dbReference type="PANTHER" id="PTHR43804:SF7">
    <property type="entry name" value="LD18447P"/>
    <property type="match status" value="1"/>
</dbReference>
<dbReference type="SMART" id="SM00937">
    <property type="entry name" value="PCRF"/>
    <property type="match status" value="1"/>
</dbReference>
<dbReference type="Gene3D" id="3.30.160.20">
    <property type="match status" value="1"/>
</dbReference>
<evidence type="ECO:0000313" key="8">
    <source>
        <dbReference type="Proteomes" id="UP000191144"/>
    </source>
</evidence>
<dbReference type="InterPro" id="IPR045853">
    <property type="entry name" value="Pep_chain_release_fac_I_sf"/>
</dbReference>
<evidence type="ECO:0000256" key="2">
    <source>
        <dbReference type="ARBA" id="ARBA00022481"/>
    </source>
</evidence>